<evidence type="ECO:0000313" key="1">
    <source>
        <dbReference type="EMBL" id="QHT81624.1"/>
    </source>
</evidence>
<sequence length="544" mass="63609">MVKYLCSRVKKIKSKKQVSSSLLIGSSVKQTKLQKGGSAAAAAATATDTIKITKDELLDVLFNYANIRKLIVETFKDAHEFNYNSTSNASDPFLSSKKPAEGHYNLDNLHEWYLTKNPNFLPISEANIHMPELAFITAIIVKDLVVLFKTCRFPKKHINNNGTLEKNLKNAPKQTINRFVDRYKVANKKLNNSCKSKLNTEILKLLNFINTFIEEYKYLEFLIILKQYLLFFYQGTTEDQADGSTYILTNLDILVNTQPFIFYPSVEQINFTKVIYTMQAPFINFRLPNVRKLIHNAFSNILFDLEHDILFHGLLTHGLIPTPILYHHIPLTKIDGILSLIYKYSGLCTIIDNDFRTEHPQEVTQINTIMQKIHLQIFKNTNKIINDLKPLINYTKLDIPTDRYDLQNANANSNYSKHQNCVKYLCTVFIFDILHEYDAHTIYNGLYCINNIIEILRKYYIYHLEYHVTDIDLFYKFKPTKKVTQYLFNYITKIHLDTELPDTYIHFRSHNTTIGKIILNYIFEQDYMQKMFSKITPYENFFTI</sequence>
<dbReference type="EMBL" id="MN739986">
    <property type="protein sequence ID" value="QHT81624.1"/>
    <property type="molecule type" value="Genomic_DNA"/>
</dbReference>
<organism evidence="1">
    <name type="scientific">viral metagenome</name>
    <dbReference type="NCBI Taxonomy" id="1070528"/>
    <lineage>
        <taxon>unclassified sequences</taxon>
        <taxon>metagenomes</taxon>
        <taxon>organismal metagenomes</taxon>
    </lineage>
</organism>
<accession>A0A6C0HMJ4</accession>
<name>A0A6C0HMJ4_9ZZZZ</name>
<dbReference type="AlphaFoldDB" id="A0A6C0HMJ4"/>
<proteinExistence type="predicted"/>
<protein>
    <submittedName>
        <fullName evidence="1">Uncharacterized protein</fullName>
    </submittedName>
</protein>
<reference evidence="1" key="1">
    <citation type="journal article" date="2020" name="Nature">
        <title>Giant virus diversity and host interactions through global metagenomics.</title>
        <authorList>
            <person name="Schulz F."/>
            <person name="Roux S."/>
            <person name="Paez-Espino D."/>
            <person name="Jungbluth S."/>
            <person name="Walsh D.A."/>
            <person name="Denef V.J."/>
            <person name="McMahon K.D."/>
            <person name="Konstantinidis K.T."/>
            <person name="Eloe-Fadrosh E.A."/>
            <person name="Kyrpides N.C."/>
            <person name="Woyke T."/>
        </authorList>
    </citation>
    <scope>NUCLEOTIDE SEQUENCE</scope>
    <source>
        <strain evidence="1">GVMAG-M-3300023184-13</strain>
    </source>
</reference>